<reference evidence="3" key="1">
    <citation type="submission" date="2018-06" db="EMBL/GenBank/DDBJ databases">
        <authorList>
            <person name="Zhirakovskaya E."/>
        </authorList>
    </citation>
    <scope>NUCLEOTIDE SEQUENCE</scope>
</reference>
<dbReference type="EMBL" id="UOFS01000029">
    <property type="protein sequence ID" value="VAW96663.1"/>
    <property type="molecule type" value="Genomic_DNA"/>
</dbReference>
<evidence type="ECO:0000256" key="1">
    <source>
        <dbReference type="SAM" id="MobiDB-lite"/>
    </source>
</evidence>
<sequence>MSDKKIPYETGQAPLQHENHEKPVTRRDFLAQGLVSGGAFVAVPSIFAGLLKPGKVEARVEQLADCGISIGASGKAAFMCFDLAGGANLAGSNAIVGSNLQTDLLPAVAYENMGLPAAINPNVAGMVVDINGAANPAVGQLAFHAESALLRGIQNAATPATLANVNGSVICARSSNDTGNNPHNPVYGINNAGASGSIVNIVGTRASSADNNAGGRSQAPTSMYDATRLPTKVSSTNEARSLADTGALGTLLPTAAERDALVQAVENISDRKIDLVNTDATVGNSVNKVLSCGYQVASNTVGGATSDDLDPSKDANITTIMTAMDANADKSLNNGTRSLGNSEYARTAATMKLTIGGFAGAATVQLGGFDYHNNKRLRGEQRDEKAGECIGMALEFARLSARKTMIYIFSDGSVSGNGTVDPELVAANGQSKYGWRGDSSTRGAAIMLVYDPVAQPVMRRNQVGSFKTTGTVETAANPASSNVDVLAETVVLNYLAINNDVGSVATVLPNNGLGDTASIDALIAFEPV</sequence>
<dbReference type="PROSITE" id="PS51318">
    <property type="entry name" value="TAT"/>
    <property type="match status" value="1"/>
</dbReference>
<protein>
    <recommendedName>
        <fullName evidence="4">General secretion pathway protein GspF</fullName>
    </recommendedName>
</protein>
<evidence type="ECO:0000256" key="2">
    <source>
        <dbReference type="SAM" id="Phobius"/>
    </source>
</evidence>
<dbReference type="AlphaFoldDB" id="A0A3B1A9G8"/>
<organism evidence="3">
    <name type="scientific">hydrothermal vent metagenome</name>
    <dbReference type="NCBI Taxonomy" id="652676"/>
    <lineage>
        <taxon>unclassified sequences</taxon>
        <taxon>metagenomes</taxon>
        <taxon>ecological metagenomes</taxon>
    </lineage>
</organism>
<keyword evidence="2" id="KW-1133">Transmembrane helix</keyword>
<name>A0A3B1A9G8_9ZZZZ</name>
<keyword evidence="2" id="KW-0472">Membrane</keyword>
<keyword evidence="2" id="KW-0812">Transmembrane</keyword>
<evidence type="ECO:0008006" key="4">
    <source>
        <dbReference type="Google" id="ProtNLM"/>
    </source>
</evidence>
<feature type="transmembrane region" description="Helical" evidence="2">
    <location>
        <begin position="29"/>
        <end position="51"/>
    </location>
</feature>
<evidence type="ECO:0000313" key="3">
    <source>
        <dbReference type="EMBL" id="VAW96663.1"/>
    </source>
</evidence>
<feature type="region of interest" description="Disordered" evidence="1">
    <location>
        <begin position="1"/>
        <end position="20"/>
    </location>
</feature>
<accession>A0A3B1A9G8</accession>
<gene>
    <name evidence="3" type="ORF">MNBD_GAMMA22-1035</name>
</gene>
<dbReference type="InterPro" id="IPR006311">
    <property type="entry name" value="TAT_signal"/>
</dbReference>
<proteinExistence type="predicted"/>